<proteinExistence type="predicted"/>
<dbReference type="Proteomes" id="UP000028302">
    <property type="component" value="Unassembled WGS sequence"/>
</dbReference>
<dbReference type="EMBL" id="APNK01000016">
    <property type="protein sequence ID" value="KEZ77138.1"/>
    <property type="molecule type" value="Genomic_DNA"/>
</dbReference>
<feature type="transmembrane region" description="Helical" evidence="1">
    <location>
        <begin position="29"/>
        <end position="46"/>
    </location>
</feature>
<dbReference type="PATRIC" id="fig|1304275.5.peg.2271"/>
<name>A0A084IKA4_SALHC</name>
<protein>
    <submittedName>
        <fullName evidence="2">MadN protein</fullName>
    </submittedName>
</protein>
<keyword evidence="1" id="KW-0812">Transmembrane</keyword>
<keyword evidence="1" id="KW-0472">Membrane</keyword>
<feature type="transmembrane region" description="Helical" evidence="1">
    <location>
        <begin position="113"/>
        <end position="130"/>
    </location>
</feature>
<feature type="transmembrane region" description="Helical" evidence="1">
    <location>
        <begin position="260"/>
        <end position="280"/>
    </location>
</feature>
<feature type="transmembrane region" description="Helical" evidence="1">
    <location>
        <begin position="235"/>
        <end position="254"/>
    </location>
</feature>
<dbReference type="eggNOG" id="COG0697">
    <property type="taxonomic scope" value="Bacteria"/>
</dbReference>
<evidence type="ECO:0000313" key="3">
    <source>
        <dbReference type="Proteomes" id="UP000028302"/>
    </source>
</evidence>
<dbReference type="STRING" id="1304275.C41B8_11133"/>
<keyword evidence="3" id="KW-1185">Reference proteome</keyword>
<evidence type="ECO:0000313" key="2">
    <source>
        <dbReference type="EMBL" id="KEZ77138.1"/>
    </source>
</evidence>
<evidence type="ECO:0000256" key="1">
    <source>
        <dbReference type="SAM" id="Phobius"/>
    </source>
</evidence>
<accession>A0A084IKA4</accession>
<dbReference type="RefSeq" id="WP_037337994.1">
    <property type="nucleotide sequence ID" value="NZ_APNK01000016.1"/>
</dbReference>
<dbReference type="InterPro" id="IPR037185">
    <property type="entry name" value="EmrE-like"/>
</dbReference>
<dbReference type="OrthoDB" id="1412048at2"/>
<keyword evidence="1" id="KW-1133">Transmembrane helix</keyword>
<feature type="transmembrane region" description="Helical" evidence="1">
    <location>
        <begin position="174"/>
        <end position="193"/>
    </location>
</feature>
<dbReference type="SUPFAM" id="SSF103481">
    <property type="entry name" value="Multidrug resistance efflux transporter EmrE"/>
    <property type="match status" value="1"/>
</dbReference>
<comment type="caution">
    <text evidence="2">The sequence shown here is derived from an EMBL/GenBank/DDBJ whole genome shotgun (WGS) entry which is preliminary data.</text>
</comment>
<dbReference type="AlphaFoldDB" id="A0A084IKA4"/>
<feature type="transmembrane region" description="Helical" evidence="1">
    <location>
        <begin position="205"/>
        <end position="223"/>
    </location>
</feature>
<feature type="transmembrane region" description="Helical" evidence="1">
    <location>
        <begin position="58"/>
        <end position="75"/>
    </location>
</feature>
<sequence length="288" mass="30957">MSYLVAVTILWAFSFSLIGVYLAGQVDVYFAVLTRITLALLVFAPMLRPRATGRGPALGLMAVGAVQIGLMYLFFYQSFLFISVPEVLLFSIVTPIYITLLEDLLVGRFAPRYLLVAVLAVAGAAVIRYTEVGENVWLGFALMQGANLCFAIGQVGYRRLAPRLPAGVPLHRQFAWFFAGAWPVAAISFAVLGNRNAIADTPTEWAVLLWLGIAASGVGYYAWNRGVTRVDAGTLAVMNNALIPAGLIVNLLIWNHQADLVRLALGATIIGGALAVNAGWARRAGSRG</sequence>
<reference evidence="2 3" key="1">
    <citation type="submission" date="2013-03" db="EMBL/GenBank/DDBJ databases">
        <title>Salinisphaera hydrothermalis C41B8 Genome Sequencing.</title>
        <authorList>
            <person name="Li C."/>
            <person name="Lai Q."/>
            <person name="Shao Z."/>
        </authorList>
    </citation>
    <scope>NUCLEOTIDE SEQUENCE [LARGE SCALE GENOMIC DNA]</scope>
    <source>
        <strain evidence="2 3">C41B8</strain>
    </source>
</reference>
<organism evidence="2 3">
    <name type="scientific">Salinisphaera hydrothermalis (strain C41B8)</name>
    <dbReference type="NCBI Taxonomy" id="1304275"/>
    <lineage>
        <taxon>Bacteria</taxon>
        <taxon>Pseudomonadati</taxon>
        <taxon>Pseudomonadota</taxon>
        <taxon>Gammaproteobacteria</taxon>
        <taxon>Salinisphaerales</taxon>
        <taxon>Salinisphaeraceae</taxon>
        <taxon>Salinisphaera</taxon>
    </lineage>
</organism>
<gene>
    <name evidence="2" type="ORF">C41B8_11133</name>
</gene>
<feature type="transmembrane region" description="Helical" evidence="1">
    <location>
        <begin position="136"/>
        <end position="153"/>
    </location>
</feature>
<feature type="transmembrane region" description="Helical" evidence="1">
    <location>
        <begin position="81"/>
        <end position="101"/>
    </location>
</feature>